<keyword evidence="5" id="KW-0829">Tyrosine-protein kinase</keyword>
<protein>
    <recommendedName>
        <fullName evidence="7">Protein kinase domain-containing protein</fullName>
    </recommendedName>
</protein>
<name>A0A8K0KFE8_LADFU</name>
<reference evidence="8" key="2">
    <citation type="submission" date="2017-10" db="EMBL/GenBank/DDBJ databases">
        <title>Ladona fulva Genome sequencing and assembly.</title>
        <authorList>
            <person name="Murali S."/>
            <person name="Richards S."/>
            <person name="Bandaranaike D."/>
            <person name="Bellair M."/>
            <person name="Blankenburg K."/>
            <person name="Chao H."/>
            <person name="Dinh H."/>
            <person name="Doddapaneni H."/>
            <person name="Dugan-Rocha S."/>
            <person name="Elkadiri S."/>
            <person name="Gnanaolivu R."/>
            <person name="Hernandez B."/>
            <person name="Skinner E."/>
            <person name="Javaid M."/>
            <person name="Lee S."/>
            <person name="Li M."/>
            <person name="Ming W."/>
            <person name="Munidasa M."/>
            <person name="Muniz J."/>
            <person name="Nguyen L."/>
            <person name="Hughes D."/>
            <person name="Osuji N."/>
            <person name="Pu L.-L."/>
            <person name="Puazo M."/>
            <person name="Qu C."/>
            <person name="Quiroz J."/>
            <person name="Raj R."/>
            <person name="Weissenberger G."/>
            <person name="Xin Y."/>
            <person name="Zou X."/>
            <person name="Han Y."/>
            <person name="Worley K."/>
            <person name="Muzny D."/>
            <person name="Gibbs R."/>
        </authorList>
    </citation>
    <scope>NUCLEOTIDE SEQUENCE</scope>
    <source>
        <strain evidence="8">Sampled in the wild</strain>
    </source>
</reference>
<dbReference type="InterPro" id="IPR011009">
    <property type="entry name" value="Kinase-like_dom_sf"/>
</dbReference>
<dbReference type="GO" id="GO:0005524">
    <property type="term" value="F:ATP binding"/>
    <property type="evidence" value="ECO:0007669"/>
    <property type="project" value="UniProtKB-KW"/>
</dbReference>
<dbReference type="EMBL" id="KZ308760">
    <property type="protein sequence ID" value="KAG8233987.1"/>
    <property type="molecule type" value="Genomic_DNA"/>
</dbReference>
<dbReference type="PANTHER" id="PTHR24416">
    <property type="entry name" value="TYROSINE-PROTEIN KINASE RECEPTOR"/>
    <property type="match status" value="1"/>
</dbReference>
<dbReference type="Pfam" id="PF07714">
    <property type="entry name" value="PK_Tyr_Ser-Thr"/>
    <property type="match status" value="1"/>
</dbReference>
<dbReference type="CDD" id="cd00192">
    <property type="entry name" value="PTKc"/>
    <property type="match status" value="1"/>
</dbReference>
<dbReference type="Gene3D" id="1.10.510.10">
    <property type="entry name" value="Transferase(Phosphotransferase) domain 1"/>
    <property type="match status" value="1"/>
</dbReference>
<feature type="region of interest" description="Disordered" evidence="6">
    <location>
        <begin position="440"/>
        <end position="561"/>
    </location>
</feature>
<dbReference type="GO" id="GO:0007169">
    <property type="term" value="P:cell surface receptor protein tyrosine kinase signaling pathway"/>
    <property type="evidence" value="ECO:0007669"/>
    <property type="project" value="TreeGrafter"/>
</dbReference>
<reference evidence="8" key="1">
    <citation type="submission" date="2013-04" db="EMBL/GenBank/DDBJ databases">
        <authorList>
            <person name="Qu J."/>
            <person name="Murali S.C."/>
            <person name="Bandaranaike D."/>
            <person name="Bellair M."/>
            <person name="Blankenburg K."/>
            <person name="Chao H."/>
            <person name="Dinh H."/>
            <person name="Doddapaneni H."/>
            <person name="Downs B."/>
            <person name="Dugan-Rocha S."/>
            <person name="Elkadiri S."/>
            <person name="Gnanaolivu R.D."/>
            <person name="Hernandez B."/>
            <person name="Javaid M."/>
            <person name="Jayaseelan J.C."/>
            <person name="Lee S."/>
            <person name="Li M."/>
            <person name="Ming W."/>
            <person name="Munidasa M."/>
            <person name="Muniz J."/>
            <person name="Nguyen L."/>
            <person name="Ongeri F."/>
            <person name="Osuji N."/>
            <person name="Pu L.-L."/>
            <person name="Puazo M."/>
            <person name="Qu C."/>
            <person name="Quiroz J."/>
            <person name="Raj R."/>
            <person name="Weissenberger G."/>
            <person name="Xin Y."/>
            <person name="Zou X."/>
            <person name="Han Y."/>
            <person name="Richards S."/>
            <person name="Worley K."/>
            <person name="Muzny D."/>
            <person name="Gibbs R."/>
        </authorList>
    </citation>
    <scope>NUCLEOTIDE SEQUENCE</scope>
    <source>
        <strain evidence="8">Sampled in the wild</strain>
    </source>
</reference>
<gene>
    <name evidence="8" type="ORF">J437_LFUL014448</name>
</gene>
<evidence type="ECO:0000256" key="4">
    <source>
        <dbReference type="ARBA" id="ARBA00022840"/>
    </source>
</evidence>
<dbReference type="InterPro" id="IPR050122">
    <property type="entry name" value="RTK"/>
</dbReference>
<proteinExistence type="predicted"/>
<feature type="region of interest" description="Disordered" evidence="6">
    <location>
        <begin position="664"/>
        <end position="691"/>
    </location>
</feature>
<organism evidence="8 9">
    <name type="scientific">Ladona fulva</name>
    <name type="common">Scarce chaser dragonfly</name>
    <name type="synonym">Libellula fulva</name>
    <dbReference type="NCBI Taxonomy" id="123851"/>
    <lineage>
        <taxon>Eukaryota</taxon>
        <taxon>Metazoa</taxon>
        <taxon>Ecdysozoa</taxon>
        <taxon>Arthropoda</taxon>
        <taxon>Hexapoda</taxon>
        <taxon>Insecta</taxon>
        <taxon>Pterygota</taxon>
        <taxon>Palaeoptera</taxon>
        <taxon>Odonata</taxon>
        <taxon>Epiprocta</taxon>
        <taxon>Anisoptera</taxon>
        <taxon>Libelluloidea</taxon>
        <taxon>Libellulidae</taxon>
        <taxon>Ladona</taxon>
    </lineage>
</organism>
<evidence type="ECO:0000256" key="2">
    <source>
        <dbReference type="ARBA" id="ARBA00022741"/>
    </source>
</evidence>
<feature type="compositionally biased region" description="Acidic residues" evidence="6">
    <location>
        <begin position="52"/>
        <end position="64"/>
    </location>
</feature>
<dbReference type="GO" id="GO:0004714">
    <property type="term" value="F:transmembrane receptor protein tyrosine kinase activity"/>
    <property type="evidence" value="ECO:0007669"/>
    <property type="project" value="TreeGrafter"/>
</dbReference>
<feature type="region of interest" description="Disordered" evidence="6">
    <location>
        <begin position="596"/>
        <end position="650"/>
    </location>
</feature>
<feature type="compositionally biased region" description="Low complexity" evidence="6">
    <location>
        <begin position="440"/>
        <end position="548"/>
    </location>
</feature>
<feature type="region of interest" description="Disordered" evidence="6">
    <location>
        <begin position="943"/>
        <end position="980"/>
    </location>
</feature>
<accession>A0A8K0KFE8</accession>
<dbReference type="GO" id="GO:0043235">
    <property type="term" value="C:receptor complex"/>
    <property type="evidence" value="ECO:0007669"/>
    <property type="project" value="TreeGrafter"/>
</dbReference>
<feature type="compositionally biased region" description="Low complexity" evidence="6">
    <location>
        <begin position="673"/>
        <end position="683"/>
    </location>
</feature>
<evidence type="ECO:0000256" key="6">
    <source>
        <dbReference type="SAM" id="MobiDB-lite"/>
    </source>
</evidence>
<keyword evidence="1" id="KW-0808">Transferase</keyword>
<dbReference type="InterPro" id="IPR020635">
    <property type="entry name" value="Tyr_kinase_cat_dom"/>
</dbReference>
<dbReference type="AlphaFoldDB" id="A0A8K0KFE8"/>
<dbReference type="PANTHER" id="PTHR24416:SF481">
    <property type="entry name" value="TIE-LIKE RECEPTOR TYROSINE KINASE"/>
    <property type="match status" value="1"/>
</dbReference>
<feature type="compositionally biased region" description="Low complexity" evidence="6">
    <location>
        <begin position="637"/>
        <end position="646"/>
    </location>
</feature>
<evidence type="ECO:0000256" key="3">
    <source>
        <dbReference type="ARBA" id="ARBA00022777"/>
    </source>
</evidence>
<keyword evidence="9" id="KW-1185">Reference proteome</keyword>
<feature type="compositionally biased region" description="Pro residues" evidence="6">
    <location>
        <begin position="612"/>
        <end position="626"/>
    </location>
</feature>
<dbReference type="FunFam" id="1.10.510.10:FF:000554">
    <property type="entry name" value="Predicted protein"/>
    <property type="match status" value="1"/>
</dbReference>
<evidence type="ECO:0000259" key="7">
    <source>
        <dbReference type="PROSITE" id="PS50011"/>
    </source>
</evidence>
<dbReference type="GO" id="GO:0005886">
    <property type="term" value="C:plasma membrane"/>
    <property type="evidence" value="ECO:0007669"/>
    <property type="project" value="TreeGrafter"/>
</dbReference>
<evidence type="ECO:0000313" key="9">
    <source>
        <dbReference type="Proteomes" id="UP000792457"/>
    </source>
</evidence>
<feature type="region of interest" description="Disordered" evidence="6">
    <location>
        <begin position="20"/>
        <end position="76"/>
    </location>
</feature>
<keyword evidence="3" id="KW-0418">Kinase</keyword>
<feature type="domain" description="Protein kinase" evidence="7">
    <location>
        <begin position="899"/>
        <end position="1210"/>
    </location>
</feature>
<keyword evidence="4" id="KW-0067">ATP-binding</keyword>
<feature type="compositionally biased region" description="Pro residues" evidence="6">
    <location>
        <begin position="549"/>
        <end position="558"/>
    </location>
</feature>
<dbReference type="Proteomes" id="UP000792457">
    <property type="component" value="Unassembled WGS sequence"/>
</dbReference>
<feature type="region of interest" description="Disordered" evidence="6">
    <location>
        <begin position="267"/>
        <end position="314"/>
    </location>
</feature>
<feature type="compositionally biased region" description="Basic and acidic residues" evidence="6">
    <location>
        <begin position="965"/>
        <end position="974"/>
    </location>
</feature>
<dbReference type="PROSITE" id="PS00109">
    <property type="entry name" value="PROTEIN_KINASE_TYR"/>
    <property type="match status" value="1"/>
</dbReference>
<feature type="compositionally biased region" description="Low complexity" evidence="6">
    <location>
        <begin position="26"/>
        <end position="44"/>
    </location>
</feature>
<dbReference type="OrthoDB" id="3256376at2759"/>
<comment type="caution">
    <text evidence="8">The sequence shown here is derived from an EMBL/GenBank/DDBJ whole genome shotgun (WGS) entry which is preliminary data.</text>
</comment>
<sequence length="1256" mass="135075">MSKCKSSTVVELPGASMKVKNTLQGPSTTTVTPSTSTTFPSASTNALVDHLEESDNEMSTVEEESQSRPQAHSSRAKLKAAIMLQMVVNSAKRKKLVQREQLRSKGGSKEVLKEGEGGVREWGMKMNEEEEEESLIATNSKRRVVIDRKMINGEDEDSDSEEVSGEITAFQPDESEEILQNDAPDEETFTVPPEIEAKEWKVAPAPKTLSTEELYVTESSEITSSPTVLDHHSKEDLIPNIPNILPKTNTMLITSNNSSLVTDTDFDSVTTSSASPTTLLPTSSSTTSPTLTQTSSATTSPSPQTYPVNSSSPPTSASILFSTSSFARSSPTPISSTSASTPSSHPDSSSSSNMPYSHINSFEASITSLPLSSSSLSPSYPEPVSISAATQSSSSTTFITTSPTAQFTSANSTAKTSVTSTSTTIASMATDPTIIASTTTASTTKASTTTVSTTTASTTSDSTTTASTTKASATTPSTTTPSATTPSATTPSTTTPSTTTPSITTPSTTTPSTTTASTTTASTTKASTTIASTTTASTTSPSTVSLPSLAPPSPPPQRFPTKIRLSQYPTLLSNHPVPSPPSLNSTRVISPRHPILHKEHHRPPHLIFVPPSLRPPIPRRPFPPLSSIPAKRIPQVPTISPSSPSTPKKELPVKAELDARDWVAVPPPNTTFSPSVSSTINSSPAHPLSTKPHPNKVEKGWQRPYNPTHSFPPFIPIEGHFSLPWQPAYVTSSPKATYQSTPLSTTGREVLSVVTSVSVESAPKVHPVLSTTAANIPVTAAVLESGSVYPRGSSSTDASSNEIGLENHTLEYPHQVGVFAEGNVDSNNDVAVGEGQVKESDPEVVAEPGMASTTTYILLSLAVVPGVVAIASAARCLLLHRKKSLYESETSSEVSCMGGRTLKTCSRSSQGNAMAAEERTTMHPTSDMFRVITRLPRVAHLGWENEGRRQRGKSGRNLDEDGEEVPEKDNEHSTGDSLQIGNWEFPRSKLRLQTLLGQGNFGQKLCEPPLLIMEYVMFGKLLTFLREHKTKQRYANVSDDPEILTSRDLLIFAYCVIKGMEYLVSKGVVHRDLAARNILVDHNKICKIADFGMSRCVTDTGGQIYEEKQKQGALPVRWMAPESLFRGTFTHKSDVWSFGVLLWEILTLGSTPYPGIGARDVMRRVRDGRRLERPSHVRLEIFRVAARCWHRDPSLRPTFSRLRADMGPILASSPAGISRSSGGMDSDMCLVSNRGNRRWRPPGPQIDLNQFEDDSG</sequence>
<dbReference type="PROSITE" id="PS50011">
    <property type="entry name" value="PROTEIN_KINASE_DOM"/>
    <property type="match status" value="1"/>
</dbReference>
<dbReference type="PRINTS" id="PR00109">
    <property type="entry name" value="TYRKINASE"/>
</dbReference>
<feature type="region of interest" description="Disordered" evidence="6">
    <location>
        <begin position="1232"/>
        <end position="1256"/>
    </location>
</feature>
<evidence type="ECO:0000313" key="8">
    <source>
        <dbReference type="EMBL" id="KAG8233987.1"/>
    </source>
</evidence>
<feature type="region of interest" description="Disordered" evidence="6">
    <location>
        <begin position="370"/>
        <end position="395"/>
    </location>
</feature>
<feature type="compositionally biased region" description="Low complexity" evidence="6">
    <location>
        <begin position="329"/>
        <end position="356"/>
    </location>
</feature>
<dbReference type="SMART" id="SM00219">
    <property type="entry name" value="TyrKc"/>
    <property type="match status" value="1"/>
</dbReference>
<keyword evidence="2" id="KW-0547">Nucleotide-binding</keyword>
<evidence type="ECO:0000256" key="5">
    <source>
        <dbReference type="ARBA" id="ARBA00023137"/>
    </source>
</evidence>
<feature type="region of interest" description="Disordered" evidence="6">
    <location>
        <begin position="327"/>
        <end position="356"/>
    </location>
</feature>
<evidence type="ECO:0000256" key="1">
    <source>
        <dbReference type="ARBA" id="ARBA00022679"/>
    </source>
</evidence>
<dbReference type="SUPFAM" id="SSF56112">
    <property type="entry name" value="Protein kinase-like (PK-like)"/>
    <property type="match status" value="1"/>
</dbReference>
<feature type="compositionally biased region" description="Low complexity" evidence="6">
    <location>
        <begin position="267"/>
        <end position="305"/>
    </location>
</feature>
<dbReference type="InterPro" id="IPR000719">
    <property type="entry name" value="Prot_kinase_dom"/>
</dbReference>
<dbReference type="InterPro" id="IPR008266">
    <property type="entry name" value="Tyr_kinase_AS"/>
</dbReference>
<dbReference type="InterPro" id="IPR001245">
    <property type="entry name" value="Ser-Thr/Tyr_kinase_cat_dom"/>
</dbReference>